<gene>
    <name evidence="3" type="ORF">DYB32_010814</name>
</gene>
<feature type="signal peptide" evidence="2">
    <location>
        <begin position="1"/>
        <end position="18"/>
    </location>
</feature>
<feature type="chain" id="PRO_5018749727" description="HAT C-terminal dimerisation domain-containing protein" evidence="2">
    <location>
        <begin position="19"/>
        <end position="335"/>
    </location>
</feature>
<feature type="region of interest" description="Disordered" evidence="1">
    <location>
        <begin position="267"/>
        <end position="335"/>
    </location>
</feature>
<evidence type="ECO:0000256" key="2">
    <source>
        <dbReference type="SAM" id="SignalP"/>
    </source>
</evidence>
<reference evidence="3 4" key="1">
    <citation type="submission" date="2018-08" db="EMBL/GenBank/DDBJ databases">
        <title>Aphanomyces genome sequencing and annotation.</title>
        <authorList>
            <person name="Minardi D."/>
            <person name="Oidtmann B."/>
            <person name="Van Der Giezen M."/>
            <person name="Studholme D.J."/>
        </authorList>
    </citation>
    <scope>NUCLEOTIDE SEQUENCE [LARGE SCALE GENOMIC DNA]</scope>
    <source>
        <strain evidence="3 4">NJM0002</strain>
    </source>
</reference>
<evidence type="ECO:0000256" key="1">
    <source>
        <dbReference type="SAM" id="MobiDB-lite"/>
    </source>
</evidence>
<accession>A0A3R6YVV0</accession>
<evidence type="ECO:0000313" key="4">
    <source>
        <dbReference type="Proteomes" id="UP000285060"/>
    </source>
</evidence>
<keyword evidence="2" id="KW-0732">Signal</keyword>
<organism evidence="3 4">
    <name type="scientific">Aphanomyces invadans</name>
    <dbReference type="NCBI Taxonomy" id="157072"/>
    <lineage>
        <taxon>Eukaryota</taxon>
        <taxon>Sar</taxon>
        <taxon>Stramenopiles</taxon>
        <taxon>Oomycota</taxon>
        <taxon>Saprolegniomycetes</taxon>
        <taxon>Saprolegniales</taxon>
        <taxon>Verrucalvaceae</taxon>
        <taxon>Aphanomyces</taxon>
    </lineage>
</organism>
<name>A0A3R6YVV0_9STRA</name>
<dbReference type="InterPro" id="IPR012337">
    <property type="entry name" value="RNaseH-like_sf"/>
</dbReference>
<dbReference type="SUPFAM" id="SSF53098">
    <property type="entry name" value="Ribonuclease H-like"/>
    <property type="match status" value="1"/>
</dbReference>
<evidence type="ECO:0000313" key="3">
    <source>
        <dbReference type="EMBL" id="RHY14891.1"/>
    </source>
</evidence>
<dbReference type="PANTHER" id="PTHR40866">
    <property type="entry name" value="BED-TYPE DOMAIN-CONTAINING PROTEIN"/>
    <property type="match status" value="1"/>
</dbReference>
<sequence length="335" mass="37246">MLWPRYWSKLWLAALGSSNLFPNQFAISTQHQVLTLAPLKPKVLQATRWSSAYEMLVRFQKLLPSLQRMPKRAKLKLPSKSMLKRLERSIPLLTKWQSVTKYLQRRDCTSLNVRVIFDKVLAEWPSMASRLGSTASIVHSKDFEDAVVALQRRVVLSAADKVVLENFKVPPTNAPSQRNRTAATFSEDAVADGIVADGVALSNDPILMHLPPTSNGVERFFSAAKQLLGTQRKAMSSANIEVTLFLKVNARFWDINKITTLVAADTSGVGHEELSEGEDDDDDDDDGCTQRHDHSDASDSDQDMGHGFEEALDDGDSSDESSDDDSEHDDEDASK</sequence>
<feature type="compositionally biased region" description="Basic and acidic residues" evidence="1">
    <location>
        <begin position="288"/>
        <end position="309"/>
    </location>
</feature>
<feature type="compositionally biased region" description="Acidic residues" evidence="1">
    <location>
        <begin position="310"/>
        <end position="335"/>
    </location>
</feature>
<feature type="compositionally biased region" description="Acidic residues" evidence="1">
    <location>
        <begin position="275"/>
        <end position="287"/>
    </location>
</feature>
<comment type="caution">
    <text evidence="3">The sequence shown here is derived from an EMBL/GenBank/DDBJ whole genome shotgun (WGS) entry which is preliminary data.</text>
</comment>
<proteinExistence type="predicted"/>
<dbReference type="AlphaFoldDB" id="A0A3R6YVV0"/>
<dbReference type="PANTHER" id="PTHR40866:SF1">
    <property type="entry name" value="BED-TYPE DOMAIN-CONTAINING PROTEIN"/>
    <property type="match status" value="1"/>
</dbReference>
<dbReference type="Proteomes" id="UP000285060">
    <property type="component" value="Unassembled WGS sequence"/>
</dbReference>
<protein>
    <recommendedName>
        <fullName evidence="5">HAT C-terminal dimerisation domain-containing protein</fullName>
    </recommendedName>
</protein>
<evidence type="ECO:0008006" key="5">
    <source>
        <dbReference type="Google" id="ProtNLM"/>
    </source>
</evidence>
<keyword evidence="4" id="KW-1185">Reference proteome</keyword>
<dbReference type="EMBL" id="QUSY01004102">
    <property type="protein sequence ID" value="RHY14891.1"/>
    <property type="molecule type" value="Genomic_DNA"/>
</dbReference>